<evidence type="ECO:0000313" key="8">
    <source>
        <dbReference type="Proteomes" id="UP000043764"/>
    </source>
</evidence>
<evidence type="ECO:0000256" key="3">
    <source>
        <dbReference type="ARBA" id="ARBA00022692"/>
    </source>
</evidence>
<keyword evidence="5 6" id="KW-0472">Membrane</keyword>
<dbReference type="AlphaFoldDB" id="A0A0H5D621"/>
<feature type="transmembrane region" description="Helical" evidence="6">
    <location>
        <begin position="108"/>
        <end position="134"/>
    </location>
</feature>
<evidence type="ECO:0000256" key="4">
    <source>
        <dbReference type="ARBA" id="ARBA00022989"/>
    </source>
</evidence>
<name>A0A0H5D621_9RHOB</name>
<dbReference type="PANTHER" id="PTHR30086:SF20">
    <property type="entry name" value="ARGININE EXPORTER PROTEIN ARGO-RELATED"/>
    <property type="match status" value="1"/>
</dbReference>
<keyword evidence="2" id="KW-1003">Cell membrane</keyword>
<dbReference type="InterPro" id="IPR001123">
    <property type="entry name" value="LeuE-type"/>
</dbReference>
<dbReference type="Proteomes" id="UP000043764">
    <property type="component" value="Unassembled WGS sequence"/>
</dbReference>
<evidence type="ECO:0000256" key="6">
    <source>
        <dbReference type="SAM" id="Phobius"/>
    </source>
</evidence>
<dbReference type="Pfam" id="PF01810">
    <property type="entry name" value="LysE"/>
    <property type="match status" value="1"/>
</dbReference>
<evidence type="ECO:0000256" key="1">
    <source>
        <dbReference type="ARBA" id="ARBA00004651"/>
    </source>
</evidence>
<sequence length="208" mass="22351">MSFEAWSVFALFWAVFVTTPGPNAVNCISNGMNLGFLRAMVGVLAILTQASLFLVLSALGVTALIAASPTGFWLAKMIGAGFLIYLGLRGWQNATRPVPQTERPVRHVYLHALAIATINPKSVAGYLAAFSQFVQPNVPIWEQMVVIMPTALVLTTLSYTGFTLIGVVMGKAAMAAVFNVWIRRLLAICFVIYGVLLGLSSAPQAGMR</sequence>
<feature type="transmembrane region" description="Helical" evidence="6">
    <location>
        <begin position="71"/>
        <end position="88"/>
    </location>
</feature>
<feature type="transmembrane region" description="Helical" evidence="6">
    <location>
        <begin position="146"/>
        <end position="169"/>
    </location>
</feature>
<protein>
    <submittedName>
        <fullName evidence="7">Homoserine/homoserine lactone efflux protein</fullName>
    </submittedName>
</protein>
<reference evidence="8" key="1">
    <citation type="submission" date="2015-05" db="EMBL/GenBank/DDBJ databases">
        <authorList>
            <person name="Rodrigo-Torres Lidia"/>
            <person name="Arahal R.David."/>
        </authorList>
    </citation>
    <scope>NUCLEOTIDE SEQUENCE [LARGE SCALE GENOMIC DNA]</scope>
    <source>
        <strain evidence="8">CECT 7321</strain>
    </source>
</reference>
<dbReference type="PANTHER" id="PTHR30086">
    <property type="entry name" value="ARGININE EXPORTER PROTEIN ARGO"/>
    <property type="match status" value="1"/>
</dbReference>
<dbReference type="EMBL" id="CVRL01000041">
    <property type="protein sequence ID" value="CRL12556.1"/>
    <property type="molecule type" value="Genomic_DNA"/>
</dbReference>
<dbReference type="GO" id="GO:0005886">
    <property type="term" value="C:plasma membrane"/>
    <property type="evidence" value="ECO:0007669"/>
    <property type="project" value="UniProtKB-SubCell"/>
</dbReference>
<dbReference type="STRING" id="481446.NIT7645_03364"/>
<comment type="subcellular location">
    <subcellularLocation>
        <location evidence="1">Cell membrane</location>
        <topology evidence="1">Multi-pass membrane protein</topology>
    </subcellularLocation>
</comment>
<feature type="transmembrane region" description="Helical" evidence="6">
    <location>
        <begin position="181"/>
        <end position="199"/>
    </location>
</feature>
<evidence type="ECO:0000256" key="5">
    <source>
        <dbReference type="ARBA" id="ARBA00023136"/>
    </source>
</evidence>
<feature type="transmembrane region" description="Helical" evidence="6">
    <location>
        <begin position="37"/>
        <end position="59"/>
    </location>
</feature>
<proteinExistence type="predicted"/>
<organism evidence="7 8">
    <name type="scientific">Phaeobacter italicus</name>
    <dbReference type="NCBI Taxonomy" id="481446"/>
    <lineage>
        <taxon>Bacteria</taxon>
        <taxon>Pseudomonadati</taxon>
        <taxon>Pseudomonadota</taxon>
        <taxon>Alphaproteobacteria</taxon>
        <taxon>Rhodobacterales</taxon>
        <taxon>Roseobacteraceae</taxon>
        <taxon>Phaeobacter</taxon>
    </lineage>
</organism>
<evidence type="ECO:0000256" key="2">
    <source>
        <dbReference type="ARBA" id="ARBA00022475"/>
    </source>
</evidence>
<dbReference type="GO" id="GO:0015171">
    <property type="term" value="F:amino acid transmembrane transporter activity"/>
    <property type="evidence" value="ECO:0007669"/>
    <property type="project" value="TreeGrafter"/>
</dbReference>
<dbReference type="RefSeq" id="WP_008559057.1">
    <property type="nucleotide sequence ID" value="NZ_CAKZKN010000033.1"/>
</dbReference>
<keyword evidence="4 6" id="KW-1133">Transmembrane helix</keyword>
<gene>
    <name evidence="7" type="primary">rhtB_2</name>
    <name evidence="7" type="ORF">NIT7321_03434</name>
</gene>
<keyword evidence="8" id="KW-1185">Reference proteome</keyword>
<keyword evidence="3 6" id="KW-0812">Transmembrane</keyword>
<accession>A0A0H5D621</accession>
<evidence type="ECO:0000313" key="7">
    <source>
        <dbReference type="EMBL" id="CRL12556.1"/>
    </source>
</evidence>